<protein>
    <submittedName>
        <fullName evidence="1">Portal protein</fullName>
    </submittedName>
</protein>
<dbReference type="InterPro" id="IPR006944">
    <property type="entry name" value="Phage/GTA_portal"/>
</dbReference>
<accession>A0A1W9HRB8</accession>
<sequence>MPRFLRWASAERVPATKASLAGPLIAMSEPGRAVWLPRDYASLAREGYAKNPVVFRCVRLIAEQVAAVPLLARDGRDELDTHPVLSLLERPNPRQSRAAFLEAVVSHLLLAGNAYIEAAFVDGRPAELFALRPDRMQVVPGVRGWPEAYDYTVGSQTMRFRQEVPAGDVSPILHIAFFHPVNDHYGLAPLEAAGVSLDTLNAAAAWNKALLDNSARPSGALVYAPSSGATLSREQFERLKEELSDSFSGAANAGRPLLLEGGLDWKALSLSPRDLDFVEAKNAAAREVALAFGVPPQLLGIKGDATYSNYVEANRAFYRQTVMPLLGRVLGAIEHWLQPLLGTVRLDVDSDAVDALSADREALWQRVGAADFLTNDEKREAVGYGRLQRADGGTEDTSL</sequence>
<comment type="caution">
    <text evidence="1">The sequence shown here is derived from an EMBL/GenBank/DDBJ whole genome shotgun (WGS) entry which is preliminary data.</text>
</comment>
<dbReference type="Proteomes" id="UP000192872">
    <property type="component" value="Unassembled WGS sequence"/>
</dbReference>
<evidence type="ECO:0000313" key="1">
    <source>
        <dbReference type="EMBL" id="OQW49791.1"/>
    </source>
</evidence>
<dbReference type="Gene3D" id="3.30.1120.70">
    <property type="match status" value="1"/>
</dbReference>
<organism evidence="1 2">
    <name type="scientific">Candidatus Raskinella chloraquaticus</name>
    <dbReference type="NCBI Taxonomy" id="1951219"/>
    <lineage>
        <taxon>Bacteria</taxon>
        <taxon>Pseudomonadati</taxon>
        <taxon>Pseudomonadota</taxon>
        <taxon>Alphaproteobacteria</taxon>
        <taxon>Hyphomicrobiales</taxon>
        <taxon>Phreatobacteraceae</taxon>
        <taxon>Candidatus Raskinella</taxon>
    </lineage>
</organism>
<dbReference type="Gene3D" id="3.40.140.120">
    <property type="match status" value="1"/>
</dbReference>
<dbReference type="AlphaFoldDB" id="A0A1W9HRB8"/>
<name>A0A1W9HRB8_9HYPH</name>
<gene>
    <name evidence="1" type="ORF">A4S15_03205</name>
</gene>
<dbReference type="InterPro" id="IPR006427">
    <property type="entry name" value="Portal_HK97"/>
</dbReference>
<evidence type="ECO:0000313" key="2">
    <source>
        <dbReference type="Proteomes" id="UP000192872"/>
    </source>
</evidence>
<dbReference type="Pfam" id="PF04860">
    <property type="entry name" value="Phage_portal"/>
    <property type="match status" value="1"/>
</dbReference>
<dbReference type="NCBIfam" id="TIGR01537">
    <property type="entry name" value="portal_HK97"/>
    <property type="match status" value="1"/>
</dbReference>
<dbReference type="EMBL" id="LWDL01000031">
    <property type="protein sequence ID" value="OQW49791.1"/>
    <property type="molecule type" value="Genomic_DNA"/>
</dbReference>
<dbReference type="STRING" id="1827387.A4S15_03205"/>
<reference evidence="1 2" key="1">
    <citation type="journal article" date="2017" name="Water Res.">
        <title>Comammox in drinking water systems.</title>
        <authorList>
            <person name="Wang Y."/>
            <person name="Ma L."/>
            <person name="Mao Y."/>
            <person name="Jiang X."/>
            <person name="Xia Y."/>
            <person name="Yu K."/>
            <person name="Li B."/>
            <person name="Zhang T."/>
        </authorList>
    </citation>
    <scope>NUCLEOTIDE SEQUENCE [LARGE SCALE GENOMIC DNA]</scope>
    <source>
        <strain evidence="1">SG_bin8</strain>
    </source>
</reference>
<dbReference type="Gene3D" id="1.20.1270.210">
    <property type="match status" value="1"/>
</dbReference>
<proteinExistence type="predicted"/>